<reference evidence="3" key="1">
    <citation type="journal article" date="2019" name="Int. J. Syst. Evol. Microbiol.">
        <title>The Global Catalogue of Microorganisms (GCM) 10K type strain sequencing project: providing services to taxonomists for standard genome sequencing and annotation.</title>
        <authorList>
            <consortium name="The Broad Institute Genomics Platform"/>
            <consortium name="The Broad Institute Genome Sequencing Center for Infectious Disease"/>
            <person name="Wu L."/>
            <person name="Ma J."/>
        </authorList>
    </citation>
    <scope>NUCLEOTIDE SEQUENCE [LARGE SCALE GENOMIC DNA]</scope>
    <source>
        <strain evidence="3">JCM 17919</strain>
    </source>
</reference>
<dbReference type="InterPro" id="IPR019861">
    <property type="entry name" value="PorP/SprF_Bacteroidetes"/>
</dbReference>
<name>A0ABP8GJA5_9BACT</name>
<keyword evidence="3" id="KW-1185">Reference proteome</keyword>
<evidence type="ECO:0008006" key="4">
    <source>
        <dbReference type="Google" id="ProtNLM"/>
    </source>
</evidence>
<organism evidence="2 3">
    <name type="scientific">Flaviaesturariibacter amylovorans</name>
    <dbReference type="NCBI Taxonomy" id="1084520"/>
    <lineage>
        <taxon>Bacteria</taxon>
        <taxon>Pseudomonadati</taxon>
        <taxon>Bacteroidota</taxon>
        <taxon>Chitinophagia</taxon>
        <taxon>Chitinophagales</taxon>
        <taxon>Chitinophagaceae</taxon>
        <taxon>Flaviaestuariibacter</taxon>
    </lineage>
</organism>
<evidence type="ECO:0000313" key="2">
    <source>
        <dbReference type="EMBL" id="GAA4325359.1"/>
    </source>
</evidence>
<protein>
    <recommendedName>
        <fullName evidence="4">Type IX secretion system membrane protein PorP/SprF</fullName>
    </recommendedName>
</protein>
<comment type="caution">
    <text evidence="2">The sequence shown here is derived from an EMBL/GenBank/DDBJ whole genome shotgun (WGS) entry which is preliminary data.</text>
</comment>
<feature type="signal peptide" evidence="1">
    <location>
        <begin position="1"/>
        <end position="23"/>
    </location>
</feature>
<feature type="chain" id="PRO_5046971251" description="Type IX secretion system membrane protein PorP/SprF" evidence="1">
    <location>
        <begin position="24"/>
        <end position="335"/>
    </location>
</feature>
<evidence type="ECO:0000313" key="3">
    <source>
        <dbReference type="Proteomes" id="UP001501725"/>
    </source>
</evidence>
<dbReference type="NCBIfam" id="TIGR03519">
    <property type="entry name" value="T9SS_PorP_fam"/>
    <property type="match status" value="1"/>
</dbReference>
<dbReference type="Pfam" id="PF11751">
    <property type="entry name" value="PorP_SprF"/>
    <property type="match status" value="1"/>
</dbReference>
<keyword evidence="1" id="KW-0732">Signal</keyword>
<sequence>MSASNKTLLLVLLAGSFCQQAQAQVDPHFSQYYVYPSFLNPALTGAFDGNYRVAGIYRSQWGNISSPFATKGLAFDMTSERNINFGASVLNQTAGNGGYNYTTGYANFAYTGVRLGAAQTHRIVFGLQAGVIDRRWNTSKMTFGDQWNAATGYVPTNPTGEATGNRKNTSFDAGAGVLYFDATPGKKANVYGGVSFAHLTRPTDNFGGTGDVKLPVRTTVHAGVRISIADNFTLTPNALYLRQGTAEEKMIGAYGQYKVTPETDLLLGVNYRFQDAVSPYAGFGYKNLVVGLSYDVNTSDLSRMVRGANAFELSLTYIGRRKAKTPEVEFVCPTL</sequence>
<proteinExistence type="predicted"/>
<dbReference type="RefSeq" id="WP_345254465.1">
    <property type="nucleotide sequence ID" value="NZ_BAABGY010000006.1"/>
</dbReference>
<accession>A0ABP8GJA5</accession>
<evidence type="ECO:0000256" key="1">
    <source>
        <dbReference type="SAM" id="SignalP"/>
    </source>
</evidence>
<dbReference type="EMBL" id="BAABGY010000006">
    <property type="protein sequence ID" value="GAA4325359.1"/>
    <property type="molecule type" value="Genomic_DNA"/>
</dbReference>
<gene>
    <name evidence="2" type="ORF">GCM10023184_13280</name>
</gene>
<dbReference type="Proteomes" id="UP001501725">
    <property type="component" value="Unassembled WGS sequence"/>
</dbReference>